<protein>
    <submittedName>
        <fullName evidence="2">Uncharacterized protein</fullName>
    </submittedName>
</protein>
<dbReference type="AlphaFoldDB" id="A0A974BUQ1"/>
<dbReference type="Proteomes" id="UP000694892">
    <property type="component" value="Chromosome 9_10S"/>
</dbReference>
<reference evidence="3" key="1">
    <citation type="journal article" date="2016" name="Nature">
        <title>Genome evolution in the allotetraploid frog Xenopus laevis.</title>
        <authorList>
            <person name="Session A.M."/>
            <person name="Uno Y."/>
            <person name="Kwon T."/>
            <person name="Chapman J.A."/>
            <person name="Toyoda A."/>
            <person name="Takahashi S."/>
            <person name="Fukui A."/>
            <person name="Hikosaka A."/>
            <person name="Suzuki A."/>
            <person name="Kondo M."/>
            <person name="van Heeringen S.J."/>
            <person name="Quigley I."/>
            <person name="Heinz S."/>
            <person name="Ogino H."/>
            <person name="Ochi H."/>
            <person name="Hellsten U."/>
            <person name="Lyons J.B."/>
            <person name="Simakov O."/>
            <person name="Putnam N."/>
            <person name="Stites J."/>
            <person name="Kuroki Y."/>
            <person name="Tanaka T."/>
            <person name="Michiue T."/>
            <person name="Watanabe M."/>
            <person name="Bogdanovic O."/>
            <person name="Lister R."/>
            <person name="Georgiou G."/>
            <person name="Paranjpe S.S."/>
            <person name="van Kruijsbergen I."/>
            <person name="Shu S."/>
            <person name="Carlson J."/>
            <person name="Kinoshita T."/>
            <person name="Ohta Y."/>
            <person name="Mawaribuchi S."/>
            <person name="Jenkins J."/>
            <person name="Grimwood J."/>
            <person name="Schmutz J."/>
            <person name="Mitros T."/>
            <person name="Mozaffari S.V."/>
            <person name="Suzuki Y."/>
            <person name="Haramoto Y."/>
            <person name="Yamamoto T.S."/>
            <person name="Takagi C."/>
            <person name="Heald R."/>
            <person name="Miller K."/>
            <person name="Haudenschild C."/>
            <person name="Kitzman J."/>
            <person name="Nakayama T."/>
            <person name="Izutsu Y."/>
            <person name="Robert J."/>
            <person name="Fortriede J."/>
            <person name="Burns K."/>
            <person name="Lotay V."/>
            <person name="Karimi K."/>
            <person name="Yasuoka Y."/>
            <person name="Dichmann D.S."/>
            <person name="Flajnik M.F."/>
            <person name="Houston D.W."/>
            <person name="Shendure J."/>
            <person name="DuPasquier L."/>
            <person name="Vize P.D."/>
            <person name="Zorn A.M."/>
            <person name="Ito M."/>
            <person name="Marcotte E.M."/>
            <person name="Wallingford J.B."/>
            <person name="Ito Y."/>
            <person name="Asashima M."/>
            <person name="Ueno N."/>
            <person name="Matsuda Y."/>
            <person name="Veenstra G.J."/>
            <person name="Fujiyama A."/>
            <person name="Harland R.M."/>
            <person name="Taira M."/>
            <person name="Rokhsar D.S."/>
        </authorList>
    </citation>
    <scope>NUCLEOTIDE SEQUENCE [LARGE SCALE GENOMIC DNA]</scope>
    <source>
        <strain evidence="3">J</strain>
    </source>
</reference>
<feature type="transmembrane region" description="Helical" evidence="1">
    <location>
        <begin position="38"/>
        <end position="60"/>
    </location>
</feature>
<dbReference type="EMBL" id="CM004483">
    <property type="protein sequence ID" value="OCT60885.1"/>
    <property type="molecule type" value="Genomic_DNA"/>
</dbReference>
<accession>A0A974BUQ1</accession>
<keyword evidence="1" id="KW-1133">Transmembrane helix</keyword>
<keyword evidence="1" id="KW-0472">Membrane</keyword>
<sequence length="81" mass="8980">MASNAGYVLHCRATLGFPLASSSLFTGKCQPSLGSINLALIMLFHGITFGVIVYYCVYALCQCFPTSEWYHLDKMPLMPHM</sequence>
<proteinExistence type="predicted"/>
<evidence type="ECO:0000313" key="3">
    <source>
        <dbReference type="Proteomes" id="UP000694892"/>
    </source>
</evidence>
<evidence type="ECO:0000313" key="2">
    <source>
        <dbReference type="EMBL" id="OCT60885.1"/>
    </source>
</evidence>
<organism evidence="2 3">
    <name type="scientific">Xenopus laevis</name>
    <name type="common">African clawed frog</name>
    <dbReference type="NCBI Taxonomy" id="8355"/>
    <lineage>
        <taxon>Eukaryota</taxon>
        <taxon>Metazoa</taxon>
        <taxon>Chordata</taxon>
        <taxon>Craniata</taxon>
        <taxon>Vertebrata</taxon>
        <taxon>Euteleostomi</taxon>
        <taxon>Amphibia</taxon>
        <taxon>Batrachia</taxon>
        <taxon>Anura</taxon>
        <taxon>Pipoidea</taxon>
        <taxon>Pipidae</taxon>
        <taxon>Xenopodinae</taxon>
        <taxon>Xenopus</taxon>
        <taxon>Xenopus</taxon>
    </lineage>
</organism>
<gene>
    <name evidence="2" type="ORF">XELAEV_18046909mg</name>
</gene>
<evidence type="ECO:0000256" key="1">
    <source>
        <dbReference type="SAM" id="Phobius"/>
    </source>
</evidence>
<name>A0A974BUQ1_XENLA</name>
<keyword evidence="1" id="KW-0812">Transmembrane</keyword>